<organism evidence="3 4">
    <name type="scientific">Enhydra lutris kenyoni</name>
    <name type="common">northern sea otter</name>
    <dbReference type="NCBI Taxonomy" id="391180"/>
    <lineage>
        <taxon>Eukaryota</taxon>
        <taxon>Metazoa</taxon>
        <taxon>Chordata</taxon>
        <taxon>Craniata</taxon>
        <taxon>Vertebrata</taxon>
        <taxon>Euteleostomi</taxon>
        <taxon>Mammalia</taxon>
        <taxon>Eutheria</taxon>
        <taxon>Laurasiatheria</taxon>
        <taxon>Carnivora</taxon>
        <taxon>Caniformia</taxon>
        <taxon>Musteloidea</taxon>
        <taxon>Mustelidae</taxon>
        <taxon>Lutrinae</taxon>
        <taxon>Enhydra</taxon>
    </lineage>
</organism>
<feature type="region of interest" description="Disordered" evidence="1">
    <location>
        <begin position="2057"/>
        <end position="2085"/>
    </location>
</feature>
<reference evidence="4" key="1">
    <citation type="submission" date="2025-08" db="UniProtKB">
        <authorList>
            <consortium name="RefSeq"/>
        </authorList>
    </citation>
    <scope>IDENTIFICATION</scope>
    <source>
        <tissue evidence="4">Blood</tissue>
    </source>
</reference>
<feature type="compositionally biased region" description="Polar residues" evidence="1">
    <location>
        <begin position="1362"/>
        <end position="1382"/>
    </location>
</feature>
<dbReference type="STRING" id="391180.A0A2Y9JXG8"/>
<dbReference type="InterPro" id="IPR024606">
    <property type="entry name" value="KIAA1549"/>
</dbReference>
<name>A0A2Y9JXG8_ENHLU</name>
<feature type="compositionally biased region" description="Low complexity" evidence="1">
    <location>
        <begin position="1045"/>
        <end position="1058"/>
    </location>
</feature>
<dbReference type="PANTHER" id="PTHR21590">
    <property type="entry name" value="SEA DOMAIN-CONTAINING PROTEIN"/>
    <property type="match status" value="1"/>
</dbReference>
<dbReference type="GeneID" id="111151897"/>
<feature type="compositionally biased region" description="Low complexity" evidence="1">
    <location>
        <begin position="319"/>
        <end position="334"/>
    </location>
</feature>
<dbReference type="RefSeq" id="XP_022365822.1">
    <property type="nucleotide sequence ID" value="XM_022510114.1"/>
</dbReference>
<feature type="compositionally biased region" description="Pro residues" evidence="1">
    <location>
        <begin position="442"/>
        <end position="458"/>
    </location>
</feature>
<dbReference type="Pfam" id="PF12877">
    <property type="entry name" value="KIAA1549"/>
    <property type="match status" value="1"/>
</dbReference>
<evidence type="ECO:0000313" key="4">
    <source>
        <dbReference type="RefSeq" id="XP_022365822.1"/>
    </source>
</evidence>
<feature type="region of interest" description="Disordered" evidence="1">
    <location>
        <begin position="981"/>
        <end position="1021"/>
    </location>
</feature>
<feature type="compositionally biased region" description="Low complexity" evidence="1">
    <location>
        <begin position="353"/>
        <end position="365"/>
    </location>
</feature>
<feature type="compositionally biased region" description="Gly residues" evidence="1">
    <location>
        <begin position="342"/>
        <end position="352"/>
    </location>
</feature>
<dbReference type="Proteomes" id="UP000248482">
    <property type="component" value="Unplaced"/>
</dbReference>
<keyword evidence="2" id="KW-0472">Membrane</keyword>
<feature type="region of interest" description="Disordered" evidence="1">
    <location>
        <begin position="898"/>
        <end position="932"/>
    </location>
</feature>
<gene>
    <name evidence="4" type="primary">LOC111151897</name>
</gene>
<feature type="compositionally biased region" description="Polar residues" evidence="1">
    <location>
        <begin position="1341"/>
        <end position="1355"/>
    </location>
</feature>
<feature type="compositionally biased region" description="Low complexity" evidence="1">
    <location>
        <begin position="462"/>
        <end position="472"/>
    </location>
</feature>
<feature type="region of interest" description="Disordered" evidence="1">
    <location>
        <begin position="1330"/>
        <end position="1399"/>
    </location>
</feature>
<feature type="region of interest" description="Disordered" evidence="1">
    <location>
        <begin position="261"/>
        <end position="507"/>
    </location>
</feature>
<feature type="transmembrane region" description="Helical" evidence="2">
    <location>
        <begin position="1766"/>
        <end position="1788"/>
    </location>
</feature>
<feature type="region of interest" description="Disordered" evidence="1">
    <location>
        <begin position="1036"/>
        <end position="1074"/>
    </location>
</feature>
<dbReference type="PANTHER" id="PTHR21590:SF4">
    <property type="entry name" value="UPF0606 PROTEIN KIAA1549"/>
    <property type="match status" value="1"/>
</dbReference>
<keyword evidence="3" id="KW-1185">Reference proteome</keyword>
<evidence type="ECO:0000256" key="1">
    <source>
        <dbReference type="SAM" id="MobiDB-lite"/>
    </source>
</evidence>
<keyword evidence="2" id="KW-1133">Transmembrane helix</keyword>
<dbReference type="KEGG" id="elk:111151897"/>
<keyword evidence="2" id="KW-0812">Transmembrane</keyword>
<protein>
    <submittedName>
        <fullName evidence="4">UPF0606 protein KIAA1549 homolog</fullName>
    </submittedName>
</protein>
<feature type="compositionally biased region" description="Low complexity" evidence="1">
    <location>
        <begin position="1005"/>
        <end position="1021"/>
    </location>
</feature>
<proteinExistence type="predicted"/>
<feature type="region of interest" description="Disordered" evidence="1">
    <location>
        <begin position="1839"/>
        <end position="1929"/>
    </location>
</feature>
<feature type="compositionally biased region" description="Low complexity" evidence="1">
    <location>
        <begin position="431"/>
        <end position="441"/>
    </location>
</feature>
<evidence type="ECO:0000256" key="2">
    <source>
        <dbReference type="SAM" id="Phobius"/>
    </source>
</evidence>
<evidence type="ECO:0000313" key="3">
    <source>
        <dbReference type="Proteomes" id="UP000248482"/>
    </source>
</evidence>
<feature type="compositionally biased region" description="Basic residues" evidence="1">
    <location>
        <begin position="2059"/>
        <end position="2073"/>
    </location>
</feature>
<accession>A0A2Y9JXG8</accession>
<sequence>MAQFPHSPANNYPWLPWDQTYLGPLTLWEEEATGALKVSVGLTGGAFWGPGYQTVGECGLLLGCSFGFSDSLSRGESFPGNEIVSPTHTFSPLPGASLLKVCKHPKLPSSHSKTFTPGVFGVRRLAYSSYLTNVNSPLGFPFPPSSPNSDSPNAYLPTSPLPKIAAFPKRAWTGALLSSSAAIRLSRRLLKAYYVRGLRASQAQSVLSFLNDPHRRQNLWREKGCVELCARFSHLLDCTSGSREGSPTFASLCPLRSPEGCPPSAGAPLTPAAPHGTEPSEVRRRSRSVRPAALGADQRPRERNARGHPGGWPRGSVRGGAALAAGPAKASRASPAPPGAPLQGGGTWGRPGTGPARRSPGAPRAPRSPPGSPAGRRRPGREVVLASPRPGPRVAEQPLGGSEGGGAARPACGWRPLSAVPAPGPPPPRRPLSAPVRGAPSQPQPQPQRPPLPGPTAPSPEAGPGRRPGLLGARRRRRGAAMEGKTRAGVALVPGPSGRGPSARRARRLRRRPGLLLPGLWLLLLARPASCAPDELFLEQGNLSLSSVELMMKKSTVHSTAHVALTETAPGSQQSSSLHVISSPSATIFDTIFFNQGTLTQSIADHSILVANYVSMMSNAGVRDDDEMDNFLPEAPWTTSRAVSPIQYLPLSPPVPTPSSPITSLRDEQMTSAWQHTVQQPTAYTESPSHFSAFRSAFPTSGGILPTPSRNLVLYPTDAYGHSASRTLPEIMASGTGEAERLLSSSLSAEPLLLGSGLTQQPFPSWAEVPPPAEDLLATGTDRYPEASTAPSPSLQGTILSRTDAAAALAWTALACSSGSPNSALSFSPPASVSFSPQSADVPFHPFLPGSSREPSELLGEVAVAPSLVDDPGVLSLVSSRRPYTWCVSCRVASPRPVASASLPEGEDVGSGDGAETLSVTTPEASGVPPPSPGVADFSEFEFEEGPQPFNTLFPSRPVVALSSPSVGISAAEGGVGRIGTTRAPLAGSHLSTPVSLDPAPSGWSPVPEASGAPSPSSGEAGLPWVISNVLPASSVPGTAGDARPSPSSAPGLPAGPSQLLDLEPGSFSAPHTGGVLESSSGFFSAPPLEFSSLALSSSEALASPSAPSVGPAGDPAAVAAQAFSTSAETLAWSDAPRGPSTPLSLPNSTASGSSQLWPSSDLLISTFTFLPGYSEGSLLSGFPSDSLKFSEAATVSLTGPSAHFTSALTATTSSYFELSLMAGESAVTTPVPSGSEPALDILTLGTHSLTPWTAFPTTPILAESSLLPSLTPAAPSDDVSAMGDYTPVLPSFSKVLPSTTLLVTNGYLRSASSLAPEVIPSPLPTEPMFVGPSFPPTDLPVNTTMELNSPNTSVAPDRTVDSTPSSRGDTASQTPPENSSARPPPSLHPVPTSTSETMVDTPALITTKPPYVCDITVPDAYLITTVLARRAVHEYIITAIKEVLRIHFNRAVELKVYELFADFTFLVTSGPFVYTAISVINALINSKLVRDQTPLILAVKPSFLVPESRFQVHTVLQFVPQSVDTGFCNFTQHIEKGLMIALSEVRKHHQGTHNFTVQILNITMGASRPAPRRGPVNIIFAVRGTRGFLNGTEVSQLLRNLSVVEFSFYLGYPVLQIAEPFQYPQLNLSQLLKSSWVRTVLLGVVEKQLQNEVFQAEMERKLAQLLSEVSTRRRMWRRATVAAGNSVVQMVNVSRLEGEDNPVQLIYFVEDQDGERLSAVRSSDLINKIDIQRAAIILGYRIQGAVAQPLDRVKRPSPESQSSNLWVIVGVVIPVLVVMVIVVILYWKLCRTDKLDFQPDTVASIQQRQKLQIPSVKGFDFAKQHLGQHNKDDILMIHEPAPLPGPVKDHTTPSENGDVPSPKAKIPSKNVRHRGRVSPSDADSTVSEESGERDAGDKTLGAVNDVQPHRAPQSGPPPPSSGNEQHSSASIFEHVDRLSRSSEASRRVPSKIQLIAMQPIPAPPVQHPGLADRVAETNKINKEIQTALRHKSEIEHHRNKIRLRAKRRGHYEFPVVDDLSSGDTRERHRVYRRAQMQIDKILDPTASVPSVFIEPRKSSRIKRSPKPRRKHQVNGCPGDAEKDRLITTDSDGTYKRPPGVHNSAYIGCPSDPDLPADVQTPSSAELGRYPGLSFPASQYIPPQPSIEEARQTMHSLLDDAFALVAPSSQPASAAVTGPGVPAVLPVNSTPSRDERRATQWGSFYSSAQTANNPCSRYEDYGMTPPSGPLPRPGFGPGLLQSSELVPPEPQQPQTSAEAPFAARAIYSEDVPSVARPRPVGGTTGSQIQHLTQVGIASRIGAQPVEIPPSRGGQYGGPGWPSYGEDEAGRREATHVLGHQEYSNSPLFQVPRTSGREPSAPPGNLPHRGLQGAGLTYTTSSTEDLQPGHSSASLIKAIREELLRLSQKQTAVQNFHS</sequence>
<feature type="region of interest" description="Disordered" evidence="1">
    <location>
        <begin position="2346"/>
        <end position="2369"/>
    </location>
</feature>
<feature type="region of interest" description="Disordered" evidence="1">
    <location>
        <begin position="763"/>
        <end position="796"/>
    </location>
</feature>
<dbReference type="OrthoDB" id="10064192at2759"/>